<feature type="compositionally biased region" description="Low complexity" evidence="1">
    <location>
        <begin position="19"/>
        <end position="33"/>
    </location>
</feature>
<dbReference type="PANTHER" id="PTHR37938">
    <property type="entry name" value="BLL0215 PROTEIN"/>
    <property type="match status" value="1"/>
</dbReference>
<dbReference type="Pfam" id="PF03703">
    <property type="entry name" value="bPH_2"/>
    <property type="match status" value="1"/>
</dbReference>
<accession>A0A6B0YQ14</accession>
<name>A0A6B0YQ14_9CHLR</name>
<dbReference type="PANTHER" id="PTHR37938:SF1">
    <property type="entry name" value="BLL0215 PROTEIN"/>
    <property type="match status" value="1"/>
</dbReference>
<dbReference type="InterPro" id="IPR005182">
    <property type="entry name" value="YdbS-like_PH"/>
</dbReference>
<comment type="caution">
    <text evidence="3">The sequence shown here is derived from an EMBL/GenBank/DDBJ whole genome shotgun (WGS) entry which is preliminary data.</text>
</comment>
<dbReference type="AlphaFoldDB" id="A0A6B0YQ14"/>
<gene>
    <name evidence="3" type="ORF">F4Y42_04470</name>
</gene>
<evidence type="ECO:0000313" key="3">
    <source>
        <dbReference type="EMBL" id="MXY92687.1"/>
    </source>
</evidence>
<organism evidence="3">
    <name type="scientific">Caldilineaceae bacterium SB0664_bin_27</name>
    <dbReference type="NCBI Taxonomy" id="2605260"/>
    <lineage>
        <taxon>Bacteria</taxon>
        <taxon>Bacillati</taxon>
        <taxon>Chloroflexota</taxon>
        <taxon>Caldilineae</taxon>
        <taxon>Caldilineales</taxon>
        <taxon>Caldilineaceae</taxon>
    </lineage>
</organism>
<feature type="domain" description="YdbS-like PH" evidence="2">
    <location>
        <begin position="188"/>
        <end position="261"/>
    </location>
</feature>
<protein>
    <submittedName>
        <fullName evidence="3">PH domain-containing protein</fullName>
    </submittedName>
</protein>
<dbReference type="EMBL" id="VXRG01000039">
    <property type="protein sequence ID" value="MXY92687.1"/>
    <property type="molecule type" value="Genomic_DNA"/>
</dbReference>
<sequence length="281" mass="31075">MHSDLTSRVCLTPKRGGSPQAALRPAGGPLAPQSSSRPGRAVLCAMSAQVLSYRSYAAAFPVPRNWPLKEPETHANSNGFDKLEKRSMNEQTVRQVVTARFYESLAQSGVEITAIPQPQLQAIVNALADGVFAALDAMETEADHSIAETSPPPAGPGEPETISPAPIAGHLEREELLWSGRPYLSIGTRYELTTQRVRLIRGLLGRNYHEIELVRVRDTSVTQHLGERALNVGDITITSTDPSHPEFTLHNVKDPMEVREMIRKATMQEKQRRGLHYREEM</sequence>
<proteinExistence type="predicted"/>
<evidence type="ECO:0000259" key="2">
    <source>
        <dbReference type="Pfam" id="PF03703"/>
    </source>
</evidence>
<feature type="region of interest" description="Disordered" evidence="1">
    <location>
        <begin position="1"/>
        <end position="37"/>
    </location>
</feature>
<reference evidence="3" key="1">
    <citation type="submission" date="2019-09" db="EMBL/GenBank/DDBJ databases">
        <title>Characterisation of the sponge microbiome using genome-centric metagenomics.</title>
        <authorList>
            <person name="Engelberts J.P."/>
            <person name="Robbins S.J."/>
            <person name="De Goeij J.M."/>
            <person name="Aranda M."/>
            <person name="Bell S.C."/>
            <person name="Webster N.S."/>
        </authorList>
    </citation>
    <scope>NUCLEOTIDE SEQUENCE</scope>
    <source>
        <strain evidence="3">SB0664_bin_27</strain>
    </source>
</reference>
<evidence type="ECO:0000256" key="1">
    <source>
        <dbReference type="SAM" id="MobiDB-lite"/>
    </source>
</evidence>